<organism evidence="1 2">
    <name type="scientific">Arthrobacter methylotrophus</name>
    <dbReference type="NCBI Taxonomy" id="121291"/>
    <lineage>
        <taxon>Bacteria</taxon>
        <taxon>Bacillati</taxon>
        <taxon>Actinomycetota</taxon>
        <taxon>Actinomycetes</taxon>
        <taxon>Micrococcales</taxon>
        <taxon>Micrococcaceae</taxon>
        <taxon>Arthrobacter</taxon>
    </lineage>
</organism>
<sequence length="173" mass="18605">MANVTVDPDIFDSQGEAYPDPLDGWEGPSPFLLVASDETDKAAEAPHVATGRCMRVDGKGNELTAAEMASTGEYTANYCSPVYLTDRGLMAYLDTKGDLPRAMAETMLRILVEEVEARGITAYLTTPPRGSESTAGCPEWEDSEAGMARLAFERASVDQEHGTVHPQDGDTDV</sequence>
<protein>
    <submittedName>
        <fullName evidence="1">Uncharacterized protein</fullName>
    </submittedName>
</protein>
<dbReference type="EMBL" id="JBHMBH010000019">
    <property type="protein sequence ID" value="MFB9714408.1"/>
    <property type="molecule type" value="Genomic_DNA"/>
</dbReference>
<keyword evidence="2" id="KW-1185">Reference proteome</keyword>
<dbReference type="Proteomes" id="UP001589536">
    <property type="component" value="Unassembled WGS sequence"/>
</dbReference>
<evidence type="ECO:0000313" key="2">
    <source>
        <dbReference type="Proteomes" id="UP001589536"/>
    </source>
</evidence>
<name>A0ABV5UQM2_9MICC</name>
<comment type="caution">
    <text evidence="1">The sequence shown here is derived from an EMBL/GenBank/DDBJ whole genome shotgun (WGS) entry which is preliminary data.</text>
</comment>
<evidence type="ECO:0000313" key="1">
    <source>
        <dbReference type="EMBL" id="MFB9714408.1"/>
    </source>
</evidence>
<reference evidence="1 2" key="1">
    <citation type="submission" date="2024-09" db="EMBL/GenBank/DDBJ databases">
        <authorList>
            <person name="Sun Q."/>
            <person name="Mori K."/>
        </authorList>
    </citation>
    <scope>NUCLEOTIDE SEQUENCE [LARGE SCALE GENOMIC DNA]</scope>
    <source>
        <strain evidence="1 2">JCM 13519</strain>
    </source>
</reference>
<accession>A0ABV5UQM2</accession>
<gene>
    <name evidence="1" type="ORF">ACFFPI_09755</name>
</gene>
<proteinExistence type="predicted"/>
<dbReference type="RefSeq" id="WP_345044829.1">
    <property type="nucleotide sequence ID" value="NZ_BAABED010000001.1"/>
</dbReference>